<reference evidence="1 2" key="1">
    <citation type="submission" date="2019-11" db="EMBL/GenBank/DDBJ databases">
        <title>Identification of a novel strain.</title>
        <authorList>
            <person name="Xu Q."/>
            <person name="Wang G."/>
        </authorList>
    </citation>
    <scope>NUCLEOTIDE SEQUENCE [LARGE SCALE GENOMIC DNA]</scope>
    <source>
        <strain evidence="2">xq</strain>
    </source>
</reference>
<keyword evidence="2" id="KW-1185">Reference proteome</keyword>
<dbReference type="AlphaFoldDB" id="A0A6I3KHD7"/>
<organism evidence="1 2">
    <name type="scientific">Hyphomicrobium album</name>
    <dbReference type="NCBI Taxonomy" id="2665159"/>
    <lineage>
        <taxon>Bacteria</taxon>
        <taxon>Pseudomonadati</taxon>
        <taxon>Pseudomonadota</taxon>
        <taxon>Alphaproteobacteria</taxon>
        <taxon>Hyphomicrobiales</taxon>
        <taxon>Hyphomicrobiaceae</taxon>
        <taxon>Hyphomicrobium</taxon>
    </lineage>
</organism>
<dbReference type="RefSeq" id="WP_154739438.1">
    <property type="nucleotide sequence ID" value="NZ_WMBQ01000001.1"/>
</dbReference>
<evidence type="ECO:0000313" key="2">
    <source>
        <dbReference type="Proteomes" id="UP000440694"/>
    </source>
</evidence>
<name>A0A6I3KHD7_9HYPH</name>
<dbReference type="Proteomes" id="UP000440694">
    <property type="component" value="Unassembled WGS sequence"/>
</dbReference>
<evidence type="ECO:0008006" key="3">
    <source>
        <dbReference type="Google" id="ProtNLM"/>
    </source>
</evidence>
<accession>A0A6I3KHD7</accession>
<protein>
    <recommendedName>
        <fullName evidence="3">L,D-transpeptidase catalytic domain</fullName>
    </recommendedName>
</protein>
<sequence length="331" mass="35893">MQQRSRLLDVVYIVGLLTAAALPSSIGSLAAEQPSDVPAWLWAHIGDGDGQIAPVVLERARALHLRKTREGVAKNPCYFAMDATRPHALGNAGRRFYVICEADRSFRAMSSGHGGGRRLPGIGNFANGKRCAKNFGNAMGSRLTTGGAYVTSEQITSFKGYYPVSGGRHAALVRSFVQFDGEGETANARPREIGGHAAVLLRGMCLRKKPDSPYADQKGYVPFGTVENYADGRSSGCTSWSPADAEQIVAMLKDKPAALYVYPESSDIDAVIQAVKARRSPSGAGLYWNASCLREIRSPKFWSKETLEPILARYEKNHPPPPPRPTPICTR</sequence>
<dbReference type="EMBL" id="WMBQ01000001">
    <property type="protein sequence ID" value="MTD95095.1"/>
    <property type="molecule type" value="Genomic_DNA"/>
</dbReference>
<comment type="caution">
    <text evidence="1">The sequence shown here is derived from an EMBL/GenBank/DDBJ whole genome shotgun (WGS) entry which is preliminary data.</text>
</comment>
<proteinExistence type="predicted"/>
<gene>
    <name evidence="1" type="ORF">GIW81_12205</name>
</gene>
<evidence type="ECO:0000313" key="1">
    <source>
        <dbReference type="EMBL" id="MTD95095.1"/>
    </source>
</evidence>